<comment type="subcellular location">
    <subcellularLocation>
        <location evidence="2">Nucleus</location>
    </subcellularLocation>
</comment>
<dbReference type="PANTHER" id="PTHR14052">
    <property type="entry name" value="ORIGIN RECOGNITION COMPLEX SUBUNIT 2"/>
    <property type="match status" value="1"/>
</dbReference>
<evidence type="ECO:0000256" key="1">
    <source>
        <dbReference type="ARBA" id="ARBA00019080"/>
    </source>
</evidence>
<evidence type="ECO:0000313" key="5">
    <source>
        <dbReference type="EMBL" id="CAD7629361.1"/>
    </source>
</evidence>
<dbReference type="Pfam" id="PF04084">
    <property type="entry name" value="RecA-like_ORC2"/>
    <property type="match status" value="1"/>
</dbReference>
<feature type="region of interest" description="Disordered" evidence="3">
    <location>
        <begin position="46"/>
        <end position="70"/>
    </location>
</feature>
<dbReference type="InterPro" id="IPR056772">
    <property type="entry name" value="RecA-like_ORC2"/>
</dbReference>
<keyword evidence="2" id="KW-0235">DNA replication</keyword>
<accession>A0A7R9KTZ5</accession>
<dbReference type="Proteomes" id="UP000759131">
    <property type="component" value="Unassembled WGS sequence"/>
</dbReference>
<keyword evidence="2" id="KW-0539">Nucleus</keyword>
<comment type="subunit">
    <text evidence="2">Component of the origin recognition complex (ORC).</text>
</comment>
<comment type="similarity">
    <text evidence="2">Belongs to the ORC2 family.</text>
</comment>
<evidence type="ECO:0000313" key="6">
    <source>
        <dbReference type="Proteomes" id="UP000759131"/>
    </source>
</evidence>
<reference evidence="5" key="1">
    <citation type="submission" date="2020-11" db="EMBL/GenBank/DDBJ databases">
        <authorList>
            <person name="Tran Van P."/>
        </authorList>
    </citation>
    <scope>NUCLEOTIDE SEQUENCE</scope>
</reference>
<dbReference type="OrthoDB" id="20198at2759"/>
<feature type="compositionally biased region" description="Acidic residues" evidence="3">
    <location>
        <begin position="56"/>
        <end position="69"/>
    </location>
</feature>
<sequence>MSPKKSPKKRVKSVLVTNDDADVMKILDKSKPMIILTDCMKNNGLNGMNGKTTVDESSDSSDGDNEEESMTVVKNRVIDSNYFMAQSSRSKTSKNAFAKVIQNFDLNESKIKDIIENQFVDQRRHFIDLYINNNYFEEWFQSLNCGFNVLLYGLGSKRKLLDQFITQCLQSDHHIVINGYNNEMTVKNMINVLNEVMSESINDETKLIDKLKDIDFDVYLVIHSIDFLFGNNSKMKSLFSQMVSVCSRLRFIASVDHVNSGLLWSTTESNAYKWLWFNVPTYESYTIEKAFSTGLSMLSGSSKSWTQSLTYSSVKHVYDSLTTNAQKVFLLILTHFVEKDETNSGFAFSDCYSLCREEFLVTSELTYSRV</sequence>
<dbReference type="EMBL" id="OC861338">
    <property type="protein sequence ID" value="CAD7629361.1"/>
    <property type="molecule type" value="Genomic_DNA"/>
</dbReference>
<organism evidence="5">
    <name type="scientific">Medioppia subpectinata</name>
    <dbReference type="NCBI Taxonomy" id="1979941"/>
    <lineage>
        <taxon>Eukaryota</taxon>
        <taxon>Metazoa</taxon>
        <taxon>Ecdysozoa</taxon>
        <taxon>Arthropoda</taxon>
        <taxon>Chelicerata</taxon>
        <taxon>Arachnida</taxon>
        <taxon>Acari</taxon>
        <taxon>Acariformes</taxon>
        <taxon>Sarcoptiformes</taxon>
        <taxon>Oribatida</taxon>
        <taxon>Brachypylina</taxon>
        <taxon>Oppioidea</taxon>
        <taxon>Oppiidae</taxon>
        <taxon>Medioppia</taxon>
    </lineage>
</organism>
<gene>
    <name evidence="5" type="ORF">OSB1V03_LOCUS9778</name>
</gene>
<feature type="domain" description="Origin recognition complex subunit 2 RecA-like" evidence="4">
    <location>
        <begin position="132"/>
        <end position="279"/>
    </location>
</feature>
<evidence type="ECO:0000259" key="4">
    <source>
        <dbReference type="Pfam" id="PF04084"/>
    </source>
</evidence>
<evidence type="ECO:0000256" key="3">
    <source>
        <dbReference type="SAM" id="MobiDB-lite"/>
    </source>
</evidence>
<dbReference type="EMBL" id="CAJPIZ010006763">
    <property type="protein sequence ID" value="CAG2109791.1"/>
    <property type="molecule type" value="Genomic_DNA"/>
</dbReference>
<dbReference type="AlphaFoldDB" id="A0A7R9KTZ5"/>
<dbReference type="GO" id="GO:0006260">
    <property type="term" value="P:DNA replication"/>
    <property type="evidence" value="ECO:0007669"/>
    <property type="project" value="UniProtKB-UniRule"/>
</dbReference>
<dbReference type="GO" id="GO:0005664">
    <property type="term" value="C:nuclear origin of replication recognition complex"/>
    <property type="evidence" value="ECO:0007669"/>
    <property type="project" value="UniProtKB-UniRule"/>
</dbReference>
<evidence type="ECO:0000256" key="2">
    <source>
        <dbReference type="RuleBase" id="RU368084"/>
    </source>
</evidence>
<keyword evidence="6" id="KW-1185">Reference proteome</keyword>
<dbReference type="GO" id="GO:0003688">
    <property type="term" value="F:DNA replication origin binding"/>
    <property type="evidence" value="ECO:0007669"/>
    <property type="project" value="UniProtKB-UniRule"/>
</dbReference>
<dbReference type="PANTHER" id="PTHR14052:SF0">
    <property type="entry name" value="ORIGIN RECOGNITION COMPLEX SUBUNIT 2"/>
    <property type="match status" value="1"/>
</dbReference>
<dbReference type="InterPro" id="IPR007220">
    <property type="entry name" value="ORC2"/>
</dbReference>
<comment type="function">
    <text evidence="2">Component of the origin recognition complex (ORC) that binds origins of replication. DNA-binding is ATP-dependent. ORC is required to assemble the pre-replication complex necessary to initiate DNA replication.</text>
</comment>
<name>A0A7R9KTZ5_9ACAR</name>
<protein>
    <recommendedName>
        <fullName evidence="1 2">Origin recognition complex subunit 2</fullName>
    </recommendedName>
</protein>
<proteinExistence type="inferred from homology"/>